<evidence type="ECO:0000313" key="7">
    <source>
        <dbReference type="EMBL" id="ETI89551.1"/>
    </source>
</evidence>
<dbReference type="GO" id="GO:0006629">
    <property type="term" value="P:lipid metabolic process"/>
    <property type="evidence" value="ECO:0007669"/>
    <property type="project" value="UniProtKB-KW"/>
</dbReference>
<comment type="similarity">
    <text evidence="6">Belongs to the LPG synthase family.</text>
</comment>
<feature type="transmembrane region" description="Helical" evidence="6">
    <location>
        <begin position="115"/>
        <end position="134"/>
    </location>
</feature>
<dbReference type="NCBIfam" id="TIGR00374">
    <property type="entry name" value="flippase-like domain"/>
    <property type="match status" value="1"/>
</dbReference>
<keyword evidence="6" id="KW-0808">Transferase</keyword>
<keyword evidence="2" id="KW-1003">Cell membrane</keyword>
<dbReference type="PANTHER" id="PTHR37693:SF1">
    <property type="entry name" value="INTEGRAL MEMBRANE PROTEIN"/>
    <property type="match status" value="1"/>
</dbReference>
<dbReference type="AlphaFoldDB" id="W1U767"/>
<keyword evidence="3 6" id="KW-0812">Transmembrane</keyword>
<dbReference type="Pfam" id="PF03706">
    <property type="entry name" value="LPG_synthase_TM"/>
    <property type="match status" value="1"/>
</dbReference>
<dbReference type="RefSeq" id="WP_024047902.1">
    <property type="nucleotide sequence ID" value="NZ_AZMC01000160.1"/>
</dbReference>
<evidence type="ECO:0000256" key="4">
    <source>
        <dbReference type="ARBA" id="ARBA00022989"/>
    </source>
</evidence>
<gene>
    <name evidence="6" type="primary">mprF</name>
    <name evidence="7" type="ORF">Q612_NSC00160G0002</name>
</gene>
<organism evidence="7 8">
    <name type="scientific">Negativicoccus succinicivorans DORA_17_25</name>
    <dbReference type="NCBI Taxonomy" id="1403945"/>
    <lineage>
        <taxon>Bacteria</taxon>
        <taxon>Bacillati</taxon>
        <taxon>Bacillota</taxon>
        <taxon>Negativicutes</taxon>
        <taxon>Veillonellales</taxon>
        <taxon>Veillonellaceae</taxon>
        <taxon>Negativicoccus</taxon>
    </lineage>
</organism>
<keyword evidence="6" id="KW-0046">Antibiotic resistance</keyword>
<keyword evidence="6" id="KW-0443">Lipid metabolism</keyword>
<keyword evidence="4 6" id="KW-1133">Transmembrane helix</keyword>
<name>W1U767_9FIRM</name>
<accession>W1U767</accession>
<dbReference type="PANTHER" id="PTHR37693">
    <property type="entry name" value="PHOSPHATIDYLGLYCEROL LYSYLTRANSFERASE"/>
    <property type="match status" value="1"/>
</dbReference>
<dbReference type="EC" id="2.3.2.3" evidence="6"/>
<sequence length="303" mass="34122">FSVSNIILALGIWSVGMYFDGLRLQRLVAMNGYKVRLIGIMQVIFGNYFMGLLTPGAAGGAIAQVLILRSIGVPVAKSSMIVIIRTIFSILFLVFALPFVFFFDHLDIPYIGNSTLFYIAIAFLLACLFGFWLFSGASGKKWTFVMLHTCGFSKQRIRKFLRFLNDLTVTLQIMKDRPWDTLLVFLYSGLSLCCIYGVLPALLWKSNTAVSNLFLLGRMIVLNFMLYFAPTPGGTGIAEGFFVLLFKGYVPRGTVGLLAVMWRFIAEYIPFFLGMYFMLTLFGKKYLLGKTQDPGHLPQRLEE</sequence>
<feature type="transmembrane region" description="Helical" evidence="6">
    <location>
        <begin position="182"/>
        <end position="203"/>
    </location>
</feature>
<keyword evidence="5 6" id="KW-0472">Membrane</keyword>
<comment type="function">
    <text evidence="6">Catalyzes the transfer of a lysyl group from L-lysyl-tRNA(Lys) to membrane-bound phosphatidylglycerol (PG), which produces lysylphosphatidylglycerol (LPG), a major component of the bacterial membrane with a positive net charge. LPG synthesis contributes to bacterial virulence as it is involved in the resistance mechanism against cationic antimicrobial peptides (CAMP) produces by the host's immune system (defensins, cathelicidins) and by the competing microorganisms.</text>
</comment>
<dbReference type="InterPro" id="IPR022791">
    <property type="entry name" value="L-PG_synthase/AglD"/>
</dbReference>
<feature type="transmembrane region" description="Helical" evidence="6">
    <location>
        <begin position="82"/>
        <end position="103"/>
    </location>
</feature>
<dbReference type="GO" id="GO:0046677">
    <property type="term" value="P:response to antibiotic"/>
    <property type="evidence" value="ECO:0007669"/>
    <property type="project" value="UniProtKB-KW"/>
</dbReference>
<evidence type="ECO:0000256" key="3">
    <source>
        <dbReference type="ARBA" id="ARBA00022692"/>
    </source>
</evidence>
<feature type="transmembrane region" description="Helical" evidence="6">
    <location>
        <begin position="268"/>
        <end position="287"/>
    </location>
</feature>
<reference evidence="7 8" key="1">
    <citation type="submission" date="2013-12" db="EMBL/GenBank/DDBJ databases">
        <title>A Varibaculum cambriense genome reconstructed from a premature infant gut community with otherwise low bacterial novelty that shifts toward anaerobic metabolism during the third week of life.</title>
        <authorList>
            <person name="Brown C.T."/>
            <person name="Sharon I."/>
            <person name="Thomas B.C."/>
            <person name="Castelle C.J."/>
            <person name="Morowitz M.J."/>
            <person name="Banfield J.F."/>
        </authorList>
    </citation>
    <scope>NUCLEOTIDE SEQUENCE [LARGE SCALE GENOMIC DNA]</scope>
    <source>
        <strain evidence="8">DORA_17_25</strain>
    </source>
</reference>
<evidence type="ECO:0000256" key="5">
    <source>
        <dbReference type="ARBA" id="ARBA00023136"/>
    </source>
</evidence>
<evidence type="ECO:0000256" key="6">
    <source>
        <dbReference type="RuleBase" id="RU363042"/>
    </source>
</evidence>
<comment type="subcellular location">
    <subcellularLocation>
        <location evidence="1 6">Cell membrane</location>
        <topology evidence="1 6">Multi-pass membrane protein</topology>
    </subcellularLocation>
</comment>
<dbReference type="GO" id="GO:0050071">
    <property type="term" value="F:phosphatidylglycerol lysyltransferase activity"/>
    <property type="evidence" value="ECO:0007669"/>
    <property type="project" value="UniProtKB-EC"/>
</dbReference>
<dbReference type="EMBL" id="AZMC01000160">
    <property type="protein sequence ID" value="ETI89551.1"/>
    <property type="molecule type" value="Genomic_DNA"/>
</dbReference>
<dbReference type="Proteomes" id="UP000018840">
    <property type="component" value="Unassembled WGS sequence"/>
</dbReference>
<comment type="caution">
    <text evidence="7">The sequence shown here is derived from an EMBL/GenBank/DDBJ whole genome shotgun (WGS) entry which is preliminary data.</text>
</comment>
<proteinExistence type="inferred from homology"/>
<feature type="non-terminal residue" evidence="7">
    <location>
        <position position="1"/>
    </location>
</feature>
<dbReference type="GO" id="GO:0005886">
    <property type="term" value="C:plasma membrane"/>
    <property type="evidence" value="ECO:0007669"/>
    <property type="project" value="UniProtKB-SubCell"/>
</dbReference>
<protein>
    <recommendedName>
        <fullName evidence="6">Phosphatidylglycerol lysyltransferase</fullName>
        <ecNumber evidence="6">2.3.2.3</ecNumber>
    </recommendedName>
    <alternativeName>
        <fullName evidence="6">Lysylphosphatidylglycerol synthase</fullName>
    </alternativeName>
</protein>
<comment type="catalytic activity">
    <reaction evidence="6">
        <text>L-lysyl-tRNA(Lys) + a 1,2-diacyl-sn-glycero-3-phospho-(1'-sn-glycerol) = a 1,2-diacyl-sn-glycero-3-phospho-1'-(3'-O-L-lysyl)-sn-glycerol + tRNA(Lys)</text>
        <dbReference type="Rhea" id="RHEA:10668"/>
        <dbReference type="Rhea" id="RHEA-COMP:9696"/>
        <dbReference type="Rhea" id="RHEA-COMP:9697"/>
        <dbReference type="ChEBI" id="CHEBI:64716"/>
        <dbReference type="ChEBI" id="CHEBI:75792"/>
        <dbReference type="ChEBI" id="CHEBI:78442"/>
        <dbReference type="ChEBI" id="CHEBI:78529"/>
        <dbReference type="EC" id="2.3.2.3"/>
    </reaction>
</comment>
<evidence type="ECO:0000256" key="1">
    <source>
        <dbReference type="ARBA" id="ARBA00004651"/>
    </source>
</evidence>
<evidence type="ECO:0000313" key="8">
    <source>
        <dbReference type="Proteomes" id="UP000018840"/>
    </source>
</evidence>
<evidence type="ECO:0000256" key="2">
    <source>
        <dbReference type="ARBA" id="ARBA00022475"/>
    </source>
</evidence>
<dbReference type="PATRIC" id="fig|1403945.3.peg.134"/>
<feature type="transmembrane region" description="Helical" evidence="6">
    <location>
        <begin position="6"/>
        <end position="23"/>
    </location>
</feature>